<dbReference type="Pfam" id="PF00400">
    <property type="entry name" value="WD40"/>
    <property type="match status" value="1"/>
</dbReference>
<dbReference type="InterPro" id="IPR015943">
    <property type="entry name" value="WD40/YVTN_repeat-like_dom_sf"/>
</dbReference>
<dbReference type="InterPro" id="IPR036322">
    <property type="entry name" value="WD40_repeat_dom_sf"/>
</dbReference>
<protein>
    <submittedName>
        <fullName evidence="5">Ribosome assembly protein SQT1</fullName>
    </submittedName>
</protein>
<organism evidence="5 6">
    <name type="scientific">Hanseniaspora osmophila</name>
    <dbReference type="NCBI Taxonomy" id="56408"/>
    <lineage>
        <taxon>Eukaryota</taxon>
        <taxon>Fungi</taxon>
        <taxon>Dikarya</taxon>
        <taxon>Ascomycota</taxon>
        <taxon>Saccharomycotina</taxon>
        <taxon>Saccharomycetes</taxon>
        <taxon>Saccharomycodales</taxon>
        <taxon>Saccharomycodaceae</taxon>
        <taxon>Hanseniaspora</taxon>
    </lineage>
</organism>
<dbReference type="PROSITE" id="PS50082">
    <property type="entry name" value="WD_REPEATS_2"/>
    <property type="match status" value="1"/>
</dbReference>
<dbReference type="InterPro" id="IPR001680">
    <property type="entry name" value="WD40_rpt"/>
</dbReference>
<dbReference type="AlphaFoldDB" id="A0A1E5R1D0"/>
<feature type="repeat" description="WD" evidence="3">
    <location>
        <begin position="93"/>
        <end position="124"/>
    </location>
</feature>
<dbReference type="SUPFAM" id="SSF50978">
    <property type="entry name" value="WD40 repeat-like"/>
    <property type="match status" value="1"/>
</dbReference>
<evidence type="ECO:0000313" key="6">
    <source>
        <dbReference type="Proteomes" id="UP000095728"/>
    </source>
</evidence>
<accession>A0A1E5R1D0</accession>
<evidence type="ECO:0000313" key="5">
    <source>
        <dbReference type="EMBL" id="OEJ80373.1"/>
    </source>
</evidence>
<dbReference type="STRING" id="56408.A0A1E5R1D0"/>
<dbReference type="InterPro" id="IPR051179">
    <property type="entry name" value="WD_repeat_multifunction"/>
</dbReference>
<keyword evidence="6" id="KW-1185">Reference proteome</keyword>
<name>A0A1E5R1D0_9ASCO</name>
<dbReference type="InParanoid" id="A0A1E5R1D0"/>
<dbReference type="PANTHER" id="PTHR19857">
    <property type="entry name" value="MITOCHONDRIAL DIVISION PROTEIN 1-RELATED"/>
    <property type="match status" value="1"/>
</dbReference>
<keyword evidence="1 3" id="KW-0853">WD repeat</keyword>
<dbReference type="PROSITE" id="PS50294">
    <property type="entry name" value="WD_REPEATS_REGION"/>
    <property type="match status" value="1"/>
</dbReference>
<evidence type="ECO:0000256" key="4">
    <source>
        <dbReference type="SAM" id="MobiDB-lite"/>
    </source>
</evidence>
<evidence type="ECO:0000256" key="3">
    <source>
        <dbReference type="PROSITE-ProRule" id="PRU00221"/>
    </source>
</evidence>
<feature type="compositionally biased region" description="Acidic residues" evidence="4">
    <location>
        <begin position="36"/>
        <end position="59"/>
    </location>
</feature>
<dbReference type="FunCoup" id="A0A1E5R1D0">
    <property type="interactions" value="636"/>
</dbReference>
<dbReference type="Proteomes" id="UP000095728">
    <property type="component" value="Unassembled WGS sequence"/>
</dbReference>
<dbReference type="EMBL" id="LPNM01000012">
    <property type="protein sequence ID" value="OEJ80373.1"/>
    <property type="molecule type" value="Genomic_DNA"/>
</dbReference>
<proteinExistence type="predicted"/>
<sequence>MSEQPNAPNTGGDEPADYINLNEVDQEIVLNQDLPAPEDNEFEEEEEEEGEEGEEDDDESNKGGETSQPLEMAPENEQADIEIEMSNNSIGYFDKHTDSIFSISHHPRVPLVVTGGGDNKAHLWTSHSVPPKFATTIDHTESVIAAEFSKPLGKYLVTSDMNGLVKVSKSSKDGSKWKFLEEIQQVEEVVWLKTHPTVESMFAFGANDGSVWCYNIEDNNELTVLFSGFIHQQDCSGGDFLNVQEDGSAYLVTAAMDGTVVVWNCYTGDVVNKWASSDFKGLETPWVSLKTYSNNMCCLGANNGCLAVVNCTSGHVLHLTPCVIELKPEEDELGASIESIAWSPESHSIPLLCIGLVRGDVIVYDTASMRIRTEFQLPDSVTKILFRGTDIYISSIDGKVYKYDSRRFQEPSFTCVGHNMGVLDFCFAGEDKIITAGDEGVSLIYKC</sequence>
<keyword evidence="2" id="KW-0677">Repeat</keyword>
<dbReference type="PANTHER" id="PTHR19857:SF8">
    <property type="entry name" value="ANGIO-ASSOCIATED MIGRATORY CELL PROTEIN"/>
    <property type="match status" value="1"/>
</dbReference>
<dbReference type="OrthoDB" id="10261640at2759"/>
<dbReference type="Gene3D" id="2.130.10.10">
    <property type="entry name" value="YVTN repeat-like/Quinoprotein amine dehydrogenase"/>
    <property type="match status" value="1"/>
</dbReference>
<evidence type="ECO:0000256" key="2">
    <source>
        <dbReference type="ARBA" id="ARBA00022737"/>
    </source>
</evidence>
<gene>
    <name evidence="5" type="ORF">AWRI3579_g4544</name>
</gene>
<reference evidence="6" key="1">
    <citation type="journal article" date="2016" name="Genome Announc.">
        <title>Genome sequences of three species of Hanseniaspora isolated from spontaneous wine fermentations.</title>
        <authorList>
            <person name="Sternes P.R."/>
            <person name="Lee D."/>
            <person name="Kutyna D.R."/>
            <person name="Borneman A.R."/>
        </authorList>
    </citation>
    <scope>NUCLEOTIDE SEQUENCE [LARGE SCALE GENOMIC DNA]</scope>
    <source>
        <strain evidence="6">AWRI3579</strain>
    </source>
</reference>
<comment type="caution">
    <text evidence="5">The sequence shown here is derived from an EMBL/GenBank/DDBJ whole genome shotgun (WGS) entry which is preliminary data.</text>
</comment>
<feature type="region of interest" description="Disordered" evidence="4">
    <location>
        <begin position="1"/>
        <end position="75"/>
    </location>
</feature>
<evidence type="ECO:0000256" key="1">
    <source>
        <dbReference type="ARBA" id="ARBA00022574"/>
    </source>
</evidence>
<dbReference type="SMART" id="SM00320">
    <property type="entry name" value="WD40"/>
    <property type="match status" value="6"/>
</dbReference>